<gene>
    <name evidence="2" type="ORF">ACFO4R_00080</name>
</gene>
<proteinExistence type="predicted"/>
<organism evidence="2 3">
    <name type="scientific">Filifactor villosus</name>
    <dbReference type="NCBI Taxonomy" id="29374"/>
    <lineage>
        <taxon>Bacteria</taxon>
        <taxon>Bacillati</taxon>
        <taxon>Bacillota</taxon>
        <taxon>Clostridia</taxon>
        <taxon>Peptostreptococcales</taxon>
        <taxon>Filifactoraceae</taxon>
        <taxon>Filifactor</taxon>
    </lineage>
</organism>
<protein>
    <submittedName>
        <fullName evidence="2">LysO family transporter</fullName>
    </submittedName>
</protein>
<feature type="transmembrane region" description="Helical" evidence="1">
    <location>
        <begin position="35"/>
        <end position="53"/>
    </location>
</feature>
<dbReference type="EMBL" id="JBHSHL010000002">
    <property type="protein sequence ID" value="MFC4803467.1"/>
    <property type="molecule type" value="Genomic_DNA"/>
</dbReference>
<accession>A0ABV9QI40</accession>
<keyword evidence="1" id="KW-0472">Membrane</keyword>
<dbReference type="RefSeq" id="WP_379786902.1">
    <property type="nucleotide sequence ID" value="NZ_JBHSHL010000002.1"/>
</dbReference>
<keyword evidence="3" id="KW-1185">Reference proteome</keyword>
<dbReference type="Proteomes" id="UP001595916">
    <property type="component" value="Unassembled WGS sequence"/>
</dbReference>
<reference evidence="3" key="1">
    <citation type="journal article" date="2019" name="Int. J. Syst. Evol. Microbiol.">
        <title>The Global Catalogue of Microorganisms (GCM) 10K type strain sequencing project: providing services to taxonomists for standard genome sequencing and annotation.</title>
        <authorList>
            <consortium name="The Broad Institute Genomics Platform"/>
            <consortium name="The Broad Institute Genome Sequencing Center for Infectious Disease"/>
            <person name="Wu L."/>
            <person name="Ma J."/>
        </authorList>
    </citation>
    <scope>NUCLEOTIDE SEQUENCE [LARGE SCALE GENOMIC DNA]</scope>
    <source>
        <strain evidence="3">CCUG 46385</strain>
    </source>
</reference>
<comment type="caution">
    <text evidence="2">The sequence shown here is derived from an EMBL/GenBank/DDBJ whole genome shotgun (WGS) entry which is preliminary data.</text>
</comment>
<evidence type="ECO:0000313" key="2">
    <source>
        <dbReference type="EMBL" id="MFC4803467.1"/>
    </source>
</evidence>
<keyword evidence="1" id="KW-0812">Transmembrane</keyword>
<dbReference type="Pfam" id="PF03956">
    <property type="entry name" value="Lys_export"/>
    <property type="match status" value="1"/>
</dbReference>
<evidence type="ECO:0000256" key="1">
    <source>
        <dbReference type="SAM" id="Phobius"/>
    </source>
</evidence>
<name>A0ABV9QI40_9FIRM</name>
<feature type="transmembrane region" description="Helical" evidence="1">
    <location>
        <begin position="6"/>
        <end position="23"/>
    </location>
</feature>
<feature type="transmembrane region" description="Helical" evidence="1">
    <location>
        <begin position="65"/>
        <end position="87"/>
    </location>
</feature>
<keyword evidence="1" id="KW-1133">Transmembrane helix</keyword>
<sequence length="97" mass="10934">MGFKILMYIGIMAVGVLFARSGKIHKKIFEEMEKIQLVCLLFLLFVMGCSVGANKEVMRSFPSLGLKSVAVSVFTISFSILFVFVFNRLFQLGKSER</sequence>
<dbReference type="InterPro" id="IPR005642">
    <property type="entry name" value="LysO"/>
</dbReference>
<evidence type="ECO:0000313" key="3">
    <source>
        <dbReference type="Proteomes" id="UP001595916"/>
    </source>
</evidence>